<organism evidence="4 5">
    <name type="scientific">Parapedobacter koreensis</name>
    <dbReference type="NCBI Taxonomy" id="332977"/>
    <lineage>
        <taxon>Bacteria</taxon>
        <taxon>Pseudomonadati</taxon>
        <taxon>Bacteroidota</taxon>
        <taxon>Sphingobacteriia</taxon>
        <taxon>Sphingobacteriales</taxon>
        <taxon>Sphingobacteriaceae</taxon>
        <taxon>Parapedobacter</taxon>
    </lineage>
</organism>
<reference evidence="5" key="1">
    <citation type="submission" date="2016-10" db="EMBL/GenBank/DDBJ databases">
        <authorList>
            <person name="Varghese N."/>
            <person name="Submissions S."/>
        </authorList>
    </citation>
    <scope>NUCLEOTIDE SEQUENCE [LARGE SCALE GENOMIC DNA]</scope>
    <source>
        <strain evidence="5">Jip14</strain>
    </source>
</reference>
<evidence type="ECO:0000259" key="2">
    <source>
        <dbReference type="Pfam" id="PF04773"/>
    </source>
</evidence>
<feature type="domain" description="FecR protein" evidence="2">
    <location>
        <begin position="114"/>
        <end position="207"/>
    </location>
</feature>
<dbReference type="Pfam" id="PF04773">
    <property type="entry name" value="FecR"/>
    <property type="match status" value="1"/>
</dbReference>
<dbReference type="GO" id="GO:0016989">
    <property type="term" value="F:sigma factor antagonist activity"/>
    <property type="evidence" value="ECO:0007669"/>
    <property type="project" value="TreeGrafter"/>
</dbReference>
<dbReference type="Gene3D" id="2.60.120.1440">
    <property type="match status" value="1"/>
</dbReference>
<dbReference type="InterPro" id="IPR012373">
    <property type="entry name" value="Ferrdict_sens_TM"/>
</dbReference>
<dbReference type="AlphaFoldDB" id="A0A1H7FR36"/>
<accession>A0A1H7FR36</accession>
<protein>
    <submittedName>
        <fullName evidence="4">FecR family protein</fullName>
    </submittedName>
</protein>
<sequence length="322" mass="36392">MKDDKKLRRLYQKVIEGTASPDEQALVARWLDQLDTDEGMDKQAAEEWKARSIAELRKAIKPPIPIQSRTRKFVWAASAAAVLLFAIATLIIRFYSQQPIGVEAGSQVLVYTEHSTIAGQRKLLKLADGSRVWLGNVSTIRYPKDFQPDKREVFLEGQAFFEVSPDSIRPFLVHTDGLDVRVLGTSFNVKSYSNEGVQTVSVATGKVSVKPTNDRQEWMLEKGQQVSYHSATKKGVMQETDLSEALNWKDGELIFRDMPLEEIAMQLERWYGVTITIASPSVNNRQLSLSVKDEPLQAVLKMLSLAGDFHFEIRGNHVKIWK</sequence>
<evidence type="ECO:0000259" key="3">
    <source>
        <dbReference type="Pfam" id="PF16344"/>
    </source>
</evidence>
<keyword evidence="1" id="KW-0812">Transmembrane</keyword>
<gene>
    <name evidence="4" type="ORF">SAMN05421740_101417</name>
</gene>
<dbReference type="STRING" id="332977.SAMN05421740_101417"/>
<dbReference type="Proteomes" id="UP000198916">
    <property type="component" value="Unassembled WGS sequence"/>
</dbReference>
<proteinExistence type="predicted"/>
<feature type="transmembrane region" description="Helical" evidence="1">
    <location>
        <begin position="73"/>
        <end position="95"/>
    </location>
</feature>
<dbReference type="Gene3D" id="3.55.50.30">
    <property type="match status" value="1"/>
</dbReference>
<name>A0A1H7FR36_9SPHI</name>
<dbReference type="PANTHER" id="PTHR30273:SF2">
    <property type="entry name" value="PROTEIN FECR"/>
    <property type="match status" value="1"/>
</dbReference>
<dbReference type="InterPro" id="IPR006860">
    <property type="entry name" value="FecR"/>
</dbReference>
<dbReference type="Pfam" id="PF16344">
    <property type="entry name" value="FecR_C"/>
    <property type="match status" value="1"/>
</dbReference>
<keyword evidence="1" id="KW-0472">Membrane</keyword>
<dbReference type="InterPro" id="IPR032508">
    <property type="entry name" value="FecR_C"/>
</dbReference>
<keyword evidence="1" id="KW-1133">Transmembrane helix</keyword>
<dbReference type="EMBL" id="FNZR01000001">
    <property type="protein sequence ID" value="SEK27667.1"/>
    <property type="molecule type" value="Genomic_DNA"/>
</dbReference>
<feature type="domain" description="Protein FecR C-terminal" evidence="3">
    <location>
        <begin position="252"/>
        <end position="320"/>
    </location>
</feature>
<keyword evidence="5" id="KW-1185">Reference proteome</keyword>
<evidence type="ECO:0000313" key="4">
    <source>
        <dbReference type="EMBL" id="SEK27667.1"/>
    </source>
</evidence>
<evidence type="ECO:0000256" key="1">
    <source>
        <dbReference type="SAM" id="Phobius"/>
    </source>
</evidence>
<dbReference type="PANTHER" id="PTHR30273">
    <property type="entry name" value="PERIPLASMIC SIGNAL SENSOR AND SIGMA FACTOR ACTIVATOR FECR-RELATED"/>
    <property type="match status" value="1"/>
</dbReference>
<dbReference type="PIRSF" id="PIRSF018266">
    <property type="entry name" value="FecR"/>
    <property type="match status" value="1"/>
</dbReference>
<evidence type="ECO:0000313" key="5">
    <source>
        <dbReference type="Proteomes" id="UP000198916"/>
    </source>
</evidence>